<feature type="coiled-coil region" evidence="1">
    <location>
        <begin position="43"/>
        <end position="91"/>
    </location>
</feature>
<protein>
    <submittedName>
        <fullName evidence="2">Uncharacterized protein</fullName>
    </submittedName>
</protein>
<evidence type="ECO:0000313" key="2">
    <source>
        <dbReference type="EMBL" id="CAD8846156.1"/>
    </source>
</evidence>
<dbReference type="EMBL" id="HBFQ01029138">
    <property type="protein sequence ID" value="CAD8846156.1"/>
    <property type="molecule type" value="Transcribed_RNA"/>
</dbReference>
<dbReference type="AlphaFoldDB" id="A0A7S1A8U9"/>
<gene>
    <name evidence="2" type="ORF">NSCI0253_LOCUS20506</name>
</gene>
<sequence length="444" mass="50270">MSLTDVNVADKNVFLEYLQELRDKQTDLAHAVSTQRNQFTEKLALQKQALDDSSNLAKAAEREAETRAREVEELRSELRSVRGKQAQFEGNKPKETLYTQKVDELVSTCHQLQSSGREVLARQEEHTREIRDLECRLRSSLDDHRAQITEHQQAISRLEGHFDGKLRSEMTTLSSELNIKQECAIKACEAACEAALEGATVDLTCQINRVLLDEECKLKEFRVLVNDQLEDVHRIIHDMGLKVSADTDFKCNHQVDTMTAFVRELEQQLVLEFKSIRDGLQVDLKLAAKEANQQNQTHDADIHELGERLTDLTKGFAEKMAAVAENHDEHVSMTNKTLLEIEQSILRWVADVENQHTQMKRTSDLKSLELQSALRSALAELKKSVEDIDVAVEAQVTKLRTDHLELAKVVQSQASSTEIVKSGEVLQKVLEEVESKLSASITPR</sequence>
<reference evidence="2" key="1">
    <citation type="submission" date="2021-01" db="EMBL/GenBank/DDBJ databases">
        <authorList>
            <person name="Corre E."/>
            <person name="Pelletier E."/>
            <person name="Niang G."/>
            <person name="Scheremetjew M."/>
            <person name="Finn R."/>
            <person name="Kale V."/>
            <person name="Holt S."/>
            <person name="Cochrane G."/>
            <person name="Meng A."/>
            <person name="Brown T."/>
            <person name="Cohen L."/>
        </authorList>
    </citation>
    <scope>NUCLEOTIDE SEQUENCE</scope>
</reference>
<keyword evidence="1" id="KW-0175">Coiled coil</keyword>
<evidence type="ECO:0000256" key="1">
    <source>
        <dbReference type="SAM" id="Coils"/>
    </source>
</evidence>
<organism evidence="2">
    <name type="scientific">Noctiluca scintillans</name>
    <name type="common">Sea sparkle</name>
    <name type="synonym">Red tide dinoflagellate</name>
    <dbReference type="NCBI Taxonomy" id="2966"/>
    <lineage>
        <taxon>Eukaryota</taxon>
        <taxon>Sar</taxon>
        <taxon>Alveolata</taxon>
        <taxon>Dinophyceae</taxon>
        <taxon>Noctilucales</taxon>
        <taxon>Noctilucaceae</taxon>
        <taxon>Noctiluca</taxon>
    </lineage>
</organism>
<feature type="coiled-coil region" evidence="1">
    <location>
        <begin position="123"/>
        <end position="161"/>
    </location>
</feature>
<accession>A0A7S1A8U9</accession>
<name>A0A7S1A8U9_NOCSC</name>
<proteinExistence type="predicted"/>